<keyword evidence="1" id="KW-0175">Coiled coil</keyword>
<evidence type="ECO:0000256" key="2">
    <source>
        <dbReference type="SAM" id="MobiDB-lite"/>
    </source>
</evidence>
<comment type="caution">
    <text evidence="3">The sequence shown here is derived from an EMBL/GenBank/DDBJ whole genome shotgun (WGS) entry which is preliminary data.</text>
</comment>
<feature type="region of interest" description="Disordered" evidence="2">
    <location>
        <begin position="617"/>
        <end position="642"/>
    </location>
</feature>
<dbReference type="Proteomes" id="UP000294225">
    <property type="component" value="Unassembled WGS sequence"/>
</dbReference>
<dbReference type="RefSeq" id="WP_131499454.1">
    <property type="nucleotide sequence ID" value="NZ_SJKC01000006.1"/>
</dbReference>
<feature type="compositionally biased region" description="Basic and acidic residues" evidence="2">
    <location>
        <begin position="617"/>
        <end position="629"/>
    </location>
</feature>
<sequence length="1240" mass="135456">MTVTLPPRPGSADGLDERAPTHHPDRWRLHRAGITNVWYYYDNEFDFSGGRMILRGTNGSGKSRALEMLLPFLLDADRRRMDSTGSGTVKLETLMRYGGEEQPNRLGYLWLELTRENDGPEFLTVAALIRYSASTSRAKVWYFITPQRVGEDLVLLDAGRHPLGLKNLTDLIGEENITESPSVHCDRVAHRVFGLSGQSGKERYSGLLQLLHTLRSPDVGNRIEDNKLAKILSDALPPLSEHALDTAGSHLDSLSEARQAQQDLAQTQDQVRTFMATYRRYVRTLLSSAISTVENQAGSVRAAATAAADLRREARRLYEDATSEDRQAGELASTAEDLRADIEGWTKLPAYQAGLQLEGLAERASALRTAMQARIDASESTRETESDAVGAANRSAGELTLAVSTAEDLRTRCRESLLSAGVPVGALPGPIRSTRIEAEPLEEFVRMSAEDELQPLLRPRPDVLTVSPGQLDAAAVTVDTLKESAERRAAAATNRGLTAQKLVREQAEVERADEAAGRAEDKASDAVELAEQNAEERDDAARSLAREWRDWTTSGHSAEVLGEVDWSTGPVAGLLLDINALIGDSLEPRLEQLDQAAQAAASPARLRLAGSLAELDMADKNDTQRRGQLESEQSALRADEDPEPELLPWAQTMPAGAVPLWRCIDFTDAADIDDTRGAIEAALQASGLLTAAVTADTTLTAANGQVLLTHESKIARQPVTSLLRPDTESPVAAETVGEILSRIGLGSDGHATWVDVDGRWGNGLLSGRYRADHPRHIGAAARQAARQARLAEIAIELVSLDRVAEARQVEREAIESAVSRLESHLMTSPRSGPLENLRWAAKMSYQAAEVAKEEAARARGLAEQLRQAWTQASDEHRRLCDHSNLPQTVDDLAAVQRNAEESARQCGGLSTAIRTTSRHRDVHAEGLGRVDAAAGRRRVAEGEVQGAWRRWRDVAQQLETIRKDFGTGTDEIMRRIDEAKRQADELELKVAAGRRRAGTLVTNAAVVESQANQAELTAQQEQQILAGTLGHLRTQLTLPGVVEAATHRRSAAGSEDMEQAVRLITDLSEESPDLARACRQLRETVQAGDTSAPIDENSLLKAQQTLDRELSSSFDIVLSVVEGVRLFELIDADGRFPIALAAQRLDERVDQARAALSEREYQVFSEYVVGGVADELRRRLGDADQLVRAMDGTLKGITTSQGIRVRLKWELLHEDASAIGRIRTLCMRSSAFRSRADTAS</sequence>
<feature type="coiled-coil region" evidence="1">
    <location>
        <begin position="969"/>
        <end position="996"/>
    </location>
</feature>
<organism evidence="3 4">
    <name type="scientific">Kribbella speibonae</name>
    <dbReference type="NCBI Taxonomy" id="1572660"/>
    <lineage>
        <taxon>Bacteria</taxon>
        <taxon>Bacillati</taxon>
        <taxon>Actinomycetota</taxon>
        <taxon>Actinomycetes</taxon>
        <taxon>Propionibacteriales</taxon>
        <taxon>Kribbellaceae</taxon>
        <taxon>Kribbella</taxon>
    </lineage>
</organism>
<feature type="region of interest" description="Disordered" evidence="2">
    <location>
        <begin position="509"/>
        <end position="538"/>
    </location>
</feature>
<dbReference type="InterPro" id="IPR027417">
    <property type="entry name" value="P-loop_NTPase"/>
</dbReference>
<feature type="compositionally biased region" description="Basic and acidic residues" evidence="2">
    <location>
        <begin position="509"/>
        <end position="525"/>
    </location>
</feature>
<dbReference type="AlphaFoldDB" id="A0A4R0ILG7"/>
<accession>A0A4R0ILG7</accession>
<reference evidence="3 4" key="1">
    <citation type="submission" date="2019-02" db="EMBL/GenBank/DDBJ databases">
        <title>Kribbella capetownensis sp. nov. and Kribbella speibonae sp. nov., isolated from soil.</title>
        <authorList>
            <person name="Curtis S.M."/>
            <person name="Norton I."/>
            <person name="Everest G.J."/>
            <person name="Meyers P.R."/>
        </authorList>
    </citation>
    <scope>NUCLEOTIDE SEQUENCE [LARGE SCALE GENOMIC DNA]</scope>
    <source>
        <strain evidence="3 4">YM55</strain>
    </source>
</reference>
<dbReference type="Gene3D" id="3.40.50.300">
    <property type="entry name" value="P-loop containing nucleotide triphosphate hydrolases"/>
    <property type="match status" value="1"/>
</dbReference>
<evidence type="ECO:0000256" key="1">
    <source>
        <dbReference type="SAM" id="Coils"/>
    </source>
</evidence>
<dbReference type="InterPro" id="IPR013496">
    <property type="entry name" value="CHP02680"/>
</dbReference>
<dbReference type="NCBIfam" id="TIGR02680">
    <property type="entry name" value="TIGR02680 family protein"/>
    <property type="match status" value="1"/>
</dbReference>
<evidence type="ECO:0000313" key="4">
    <source>
        <dbReference type="Proteomes" id="UP000294225"/>
    </source>
</evidence>
<proteinExistence type="predicted"/>
<name>A0A4R0ILG7_9ACTN</name>
<evidence type="ECO:0000313" key="3">
    <source>
        <dbReference type="EMBL" id="TCC32038.1"/>
    </source>
</evidence>
<protein>
    <submittedName>
        <fullName evidence="3">TIGR02680 family protein</fullName>
    </submittedName>
</protein>
<feature type="region of interest" description="Disordered" evidence="2">
    <location>
        <begin position="1"/>
        <end position="22"/>
    </location>
</feature>
<gene>
    <name evidence="3" type="ORF">E0H92_36685</name>
</gene>
<dbReference type="EMBL" id="SJKC01000006">
    <property type="protein sequence ID" value="TCC32038.1"/>
    <property type="molecule type" value="Genomic_DNA"/>
</dbReference>